<feature type="compositionally biased region" description="Basic and acidic residues" evidence="13">
    <location>
        <begin position="787"/>
        <end position="810"/>
    </location>
</feature>
<accession>A0ABM4DII0</accession>
<feature type="region of interest" description="Disordered" evidence="13">
    <location>
        <begin position="742"/>
        <end position="821"/>
    </location>
</feature>
<evidence type="ECO:0000256" key="4">
    <source>
        <dbReference type="ARBA" id="ARBA00022833"/>
    </source>
</evidence>
<dbReference type="InterPro" id="IPR003347">
    <property type="entry name" value="JmjC_dom"/>
</dbReference>
<keyword evidence="4" id="KW-0862">Zinc</keyword>
<dbReference type="InterPro" id="IPR019786">
    <property type="entry name" value="Zinc_finger_PHD-type_CS"/>
</dbReference>
<dbReference type="SUPFAM" id="SSF57903">
    <property type="entry name" value="FYVE/PHD zinc finger"/>
    <property type="match status" value="1"/>
</dbReference>
<evidence type="ECO:0000259" key="15">
    <source>
        <dbReference type="PROSITE" id="PS51184"/>
    </source>
</evidence>
<dbReference type="Pfam" id="PF17811">
    <property type="entry name" value="JHD"/>
    <property type="match status" value="1"/>
</dbReference>
<evidence type="ECO:0000313" key="16">
    <source>
        <dbReference type="Proteomes" id="UP001652625"/>
    </source>
</evidence>
<dbReference type="Pfam" id="PF00628">
    <property type="entry name" value="PHD"/>
    <property type="match status" value="1"/>
</dbReference>
<keyword evidence="3 12" id="KW-0863">Zinc-finger</keyword>
<dbReference type="Gene3D" id="2.60.120.650">
    <property type="entry name" value="Cupin"/>
    <property type="match status" value="1"/>
</dbReference>
<dbReference type="Proteomes" id="UP001652625">
    <property type="component" value="Chromosome 14"/>
</dbReference>
<keyword evidence="5" id="KW-0156">Chromatin regulator</keyword>
<evidence type="ECO:0000256" key="1">
    <source>
        <dbReference type="ARBA" id="ARBA00004123"/>
    </source>
</evidence>
<dbReference type="PROSITE" id="PS50016">
    <property type="entry name" value="ZF_PHD_2"/>
    <property type="match status" value="1"/>
</dbReference>
<dbReference type="PANTHER" id="PTHR23123">
    <property type="entry name" value="PHD/F-BOX CONTAINING PROTEIN"/>
    <property type="match status" value="1"/>
</dbReference>
<dbReference type="PROSITE" id="PS01359">
    <property type="entry name" value="ZF_PHD_1"/>
    <property type="match status" value="1"/>
</dbReference>
<proteinExistence type="predicted"/>
<dbReference type="InterPro" id="IPR019787">
    <property type="entry name" value="Znf_PHD-finger"/>
</dbReference>
<reference evidence="17" key="1">
    <citation type="submission" date="2025-08" db="UniProtKB">
        <authorList>
            <consortium name="RefSeq"/>
        </authorList>
    </citation>
    <scope>IDENTIFICATION</scope>
</reference>
<evidence type="ECO:0000259" key="14">
    <source>
        <dbReference type="PROSITE" id="PS50016"/>
    </source>
</evidence>
<dbReference type="GeneID" id="100202527"/>
<keyword evidence="7" id="KW-0560">Oxidoreductase</keyword>
<dbReference type="InterPro" id="IPR011011">
    <property type="entry name" value="Znf_FYVE_PHD"/>
</dbReference>
<organism evidence="16 17">
    <name type="scientific">Hydra vulgaris</name>
    <name type="common">Hydra</name>
    <name type="synonym">Hydra attenuata</name>
    <dbReference type="NCBI Taxonomy" id="6087"/>
    <lineage>
        <taxon>Eukaryota</taxon>
        <taxon>Metazoa</taxon>
        <taxon>Cnidaria</taxon>
        <taxon>Hydrozoa</taxon>
        <taxon>Hydroidolina</taxon>
        <taxon>Anthoathecata</taxon>
        <taxon>Aplanulata</taxon>
        <taxon>Hydridae</taxon>
        <taxon>Hydra</taxon>
    </lineage>
</organism>
<evidence type="ECO:0000256" key="10">
    <source>
        <dbReference type="ARBA" id="ARBA00023163"/>
    </source>
</evidence>
<evidence type="ECO:0000256" key="5">
    <source>
        <dbReference type="ARBA" id="ARBA00022853"/>
    </source>
</evidence>
<feature type="compositionally biased region" description="Basic residues" evidence="13">
    <location>
        <begin position="526"/>
        <end position="535"/>
    </location>
</feature>
<name>A0ABM4DII0_HYDVU</name>
<dbReference type="Pfam" id="PF02373">
    <property type="entry name" value="JmjC"/>
    <property type="match status" value="1"/>
</dbReference>
<keyword evidence="11" id="KW-0539">Nucleus</keyword>
<dbReference type="CDD" id="cd15554">
    <property type="entry name" value="PHD_PHF2_like"/>
    <property type="match status" value="1"/>
</dbReference>
<dbReference type="PROSITE" id="PS51184">
    <property type="entry name" value="JMJC"/>
    <property type="match status" value="1"/>
</dbReference>
<protein>
    <submittedName>
        <fullName evidence="17">Lysine-specific demethylase 7B isoform X4</fullName>
    </submittedName>
</protein>
<dbReference type="InterPro" id="IPR050690">
    <property type="entry name" value="JHDM1_Histone_Demethylase"/>
</dbReference>
<keyword evidence="8" id="KW-0408">Iron</keyword>
<evidence type="ECO:0000256" key="8">
    <source>
        <dbReference type="ARBA" id="ARBA00023004"/>
    </source>
</evidence>
<evidence type="ECO:0000256" key="11">
    <source>
        <dbReference type="ARBA" id="ARBA00023242"/>
    </source>
</evidence>
<keyword evidence="10" id="KW-0804">Transcription</keyword>
<dbReference type="SUPFAM" id="SSF51197">
    <property type="entry name" value="Clavaminate synthase-like"/>
    <property type="match status" value="1"/>
</dbReference>
<evidence type="ECO:0000313" key="17">
    <source>
        <dbReference type="RefSeq" id="XP_065674310.1"/>
    </source>
</evidence>
<dbReference type="SMART" id="SM00558">
    <property type="entry name" value="JmjC"/>
    <property type="match status" value="1"/>
</dbReference>
<keyword evidence="2" id="KW-0479">Metal-binding</keyword>
<dbReference type="SMART" id="SM00249">
    <property type="entry name" value="PHD"/>
    <property type="match status" value="1"/>
</dbReference>
<feature type="compositionally biased region" description="Basic and acidic residues" evidence="13">
    <location>
        <begin position="510"/>
        <end position="525"/>
    </location>
</feature>
<dbReference type="InterPro" id="IPR001965">
    <property type="entry name" value="Znf_PHD"/>
</dbReference>
<evidence type="ECO:0000256" key="13">
    <source>
        <dbReference type="SAM" id="MobiDB-lite"/>
    </source>
</evidence>
<comment type="subcellular location">
    <subcellularLocation>
        <location evidence="1">Nucleus</location>
    </subcellularLocation>
</comment>
<feature type="compositionally biased region" description="Polar residues" evidence="13">
    <location>
        <begin position="676"/>
        <end position="692"/>
    </location>
</feature>
<evidence type="ECO:0000256" key="2">
    <source>
        <dbReference type="ARBA" id="ARBA00022723"/>
    </source>
</evidence>
<gene>
    <name evidence="17" type="primary">LOC100202527</name>
</gene>
<feature type="domain" description="PHD-type" evidence="14">
    <location>
        <begin position="4"/>
        <end position="55"/>
    </location>
</feature>
<evidence type="ECO:0000256" key="9">
    <source>
        <dbReference type="ARBA" id="ARBA00023015"/>
    </source>
</evidence>
<feature type="compositionally biased region" description="Basic residues" evidence="13">
    <location>
        <begin position="751"/>
        <end position="766"/>
    </location>
</feature>
<dbReference type="InterPro" id="IPR041070">
    <property type="entry name" value="JHD"/>
</dbReference>
<keyword evidence="16" id="KW-1185">Reference proteome</keyword>
<keyword evidence="9" id="KW-0805">Transcription regulation</keyword>
<feature type="region of interest" description="Disordered" evidence="13">
    <location>
        <begin position="498"/>
        <end position="547"/>
    </location>
</feature>
<feature type="domain" description="JmjC" evidence="15">
    <location>
        <begin position="215"/>
        <end position="375"/>
    </location>
</feature>
<evidence type="ECO:0000256" key="6">
    <source>
        <dbReference type="ARBA" id="ARBA00022964"/>
    </source>
</evidence>
<evidence type="ECO:0000256" key="12">
    <source>
        <dbReference type="PROSITE-ProRule" id="PRU00146"/>
    </source>
</evidence>
<evidence type="ECO:0000256" key="3">
    <source>
        <dbReference type="ARBA" id="ARBA00022771"/>
    </source>
</evidence>
<feature type="region of interest" description="Disordered" evidence="13">
    <location>
        <begin position="674"/>
        <end position="724"/>
    </location>
</feature>
<dbReference type="Gene3D" id="1.20.58.1360">
    <property type="match status" value="1"/>
</dbReference>
<dbReference type="RefSeq" id="XP_065674310.1">
    <property type="nucleotide sequence ID" value="XM_065818238.1"/>
</dbReference>
<sequence length="836" mass="95805">MTSMLYCVCNKEYEEGQFMIECGKCGEWFHGSCVGIEEYQAQDIEEYHCTKCELVHGPLVYSFVDATYENGVVIDAKVKKRRNVSQHNYKEIHEGTKQISAGSVMFIRQLKTKKFIDCKNVIRFLNNGNSFDVNYLQQHGFDVPILVKEKTGLGLVVPPSNFTVYDVEKRVGPLFDLHVIDVAKQEDLRMKMREWTEYFNSPIRGRVLNVISLEFSKTSLNELVTAPEIVRNMSWVENTWPKVITEENSHTPPAVMKYCLMGVKDCYTDFHVDFGGTSVWYHLLHGEKVFYFIEPTKVNLKKFEQWASSSDQNQVFFGDKVDKCYKISLQEGNTIFIPSGWIHAVLTPKDSLVFGGNFLQTFSISQQLSIYYLEKRLMTPLKFLFPNFETSNWYAAQAILKKMKDIHGAGYKIPSFLLDGVQDLIVALKQWISKKDEFTKFHKLQIPADINPSKLIKALEKEVKEDVNKKDAFPDSLLSPAYMSPVQMLKLKIKKSVNETSKSSSDGDSDSEKSLNDDSDTEKSMTKRRKKRRLCGKNNTPSKSIDLPIKQNIKTVFNNDSNDDSIDHSERSYRDLKMNFTNKTLSVLNDEDTKVGAIKLRLSLPSIKTGNDLYSTIENASSRIKDRSKTDIKEEIEAAKRDTFMELDPAKTKLFFSTKPNVDDPTVKPVTFALSKPSQKKSSSTNIQCENNVKNTVPKKEIKKTKKRSNSESGSDYDPSIDNYYQDEDYVYPRIDVTSDLNSDDFSWRPGQRKPSKIVHNKKKKNNIPADHSKPCSENFFPSDEDLSNHVDDLKESKQEFTKPAQEKPKKGFATAKQRLGKLLNLHKTGSRYIRK</sequence>
<evidence type="ECO:0000256" key="7">
    <source>
        <dbReference type="ARBA" id="ARBA00023002"/>
    </source>
</evidence>
<keyword evidence="6" id="KW-0223">Dioxygenase</keyword>